<evidence type="ECO:0000313" key="3">
    <source>
        <dbReference type="Proteomes" id="UP000076476"/>
    </source>
</evidence>
<dbReference type="Pfam" id="PF13443">
    <property type="entry name" value="HTH_26"/>
    <property type="match status" value="1"/>
</dbReference>
<proteinExistence type="predicted"/>
<dbReference type="CDD" id="cd00093">
    <property type="entry name" value="HTH_XRE"/>
    <property type="match status" value="1"/>
</dbReference>
<protein>
    <recommendedName>
        <fullName evidence="1">HTH cro/C1-type domain-containing protein</fullName>
    </recommendedName>
</protein>
<dbReference type="InterPro" id="IPR010982">
    <property type="entry name" value="Lambda_DNA-bd_dom_sf"/>
</dbReference>
<reference evidence="2 3" key="1">
    <citation type="submission" date="2016-04" db="EMBL/GenBank/DDBJ databases">
        <title>Draft genome sequence of Aeribacillus pallidus 8m3 from petroleum reservoir.</title>
        <authorList>
            <person name="Poltaraus A.B."/>
            <person name="Nazina T.N."/>
            <person name="Tourova T.P."/>
            <person name="Malakho S.M."/>
            <person name="Korshunova A.V."/>
            <person name="Sokolova D.S."/>
        </authorList>
    </citation>
    <scope>NUCLEOTIDE SEQUENCE [LARGE SCALE GENOMIC DNA]</scope>
    <source>
        <strain evidence="2 3">8m3</strain>
    </source>
</reference>
<evidence type="ECO:0000259" key="1">
    <source>
        <dbReference type="PROSITE" id="PS50943"/>
    </source>
</evidence>
<dbReference type="EMBL" id="LWBR01000016">
    <property type="protein sequence ID" value="KZN96724.1"/>
    <property type="molecule type" value="Genomic_DNA"/>
</dbReference>
<keyword evidence="3" id="KW-1185">Reference proteome</keyword>
<dbReference type="InterPro" id="IPR001387">
    <property type="entry name" value="Cro/C1-type_HTH"/>
</dbReference>
<organism evidence="2 3">
    <name type="scientific">Aeribacillus pallidus</name>
    <dbReference type="NCBI Taxonomy" id="33936"/>
    <lineage>
        <taxon>Bacteria</taxon>
        <taxon>Bacillati</taxon>
        <taxon>Bacillota</taxon>
        <taxon>Bacilli</taxon>
        <taxon>Bacillales</taxon>
        <taxon>Bacillaceae</taxon>
        <taxon>Aeribacillus</taxon>
    </lineage>
</organism>
<sequence>MVSMNEAITYRISQLCAEKRMSHSKLSNLSRVPQSTLNEIVQGRSKNPTIETLNKIANGFGMTLAEFFKDDVFQNVIEEETTPLKQTRKYEFKNYTPNYLKKNIEINKNNEN</sequence>
<dbReference type="SMART" id="SM00530">
    <property type="entry name" value="HTH_XRE"/>
    <property type="match status" value="1"/>
</dbReference>
<name>A0A165Y4M7_9BACI</name>
<evidence type="ECO:0000313" key="2">
    <source>
        <dbReference type="EMBL" id="KZN96724.1"/>
    </source>
</evidence>
<dbReference type="PROSITE" id="PS50943">
    <property type="entry name" value="HTH_CROC1"/>
    <property type="match status" value="1"/>
</dbReference>
<dbReference type="STRING" id="33936.AZI98_07430"/>
<gene>
    <name evidence="2" type="ORF">AZI98_07430</name>
</gene>
<feature type="domain" description="HTH cro/C1-type" evidence="1">
    <location>
        <begin position="12"/>
        <end position="67"/>
    </location>
</feature>
<dbReference type="AlphaFoldDB" id="A0A165Y4M7"/>
<comment type="caution">
    <text evidence="2">The sequence shown here is derived from an EMBL/GenBank/DDBJ whole genome shotgun (WGS) entry which is preliminary data.</text>
</comment>
<dbReference type="GO" id="GO:0003677">
    <property type="term" value="F:DNA binding"/>
    <property type="evidence" value="ECO:0007669"/>
    <property type="project" value="InterPro"/>
</dbReference>
<dbReference type="Gene3D" id="1.10.260.40">
    <property type="entry name" value="lambda repressor-like DNA-binding domains"/>
    <property type="match status" value="1"/>
</dbReference>
<dbReference type="SUPFAM" id="SSF47413">
    <property type="entry name" value="lambda repressor-like DNA-binding domains"/>
    <property type="match status" value="1"/>
</dbReference>
<accession>A0A165Y4M7</accession>
<dbReference type="Proteomes" id="UP000076476">
    <property type="component" value="Unassembled WGS sequence"/>
</dbReference>